<dbReference type="PROSITE" id="PS51257">
    <property type="entry name" value="PROKAR_LIPOPROTEIN"/>
    <property type="match status" value="1"/>
</dbReference>
<proteinExistence type="predicted"/>
<dbReference type="OrthoDB" id="313493at2157"/>
<evidence type="ECO:0000313" key="1">
    <source>
        <dbReference type="EMBL" id="SFR99783.1"/>
    </source>
</evidence>
<sequence>MPIDRRTALQTVGTAGLAALAGCLSTNHYEYTLTVDSVDQSLADYALYDPDDESLFDTAARDALDAILPDGRHTTYGYEPLPTGAYVEDGGRYYQTEAVVTGREERERTLVRADHLEMDSVSAEMVPLDSLSTVSRRIVEILHEYHATDGAGHSTDSLWDGAYVLRRPAELDSAVTGELDDATVAVDPGENSAYRLSLATERITERVVESFAVDVAEDSQTFNDVVLATRIDAEVEGPGLDPGVRQALEDVVETGETSETTPLTPSFEGLLERLGLGDVDVGRNGQVLWYDERLYRYGLYVSPAN</sequence>
<dbReference type="AlphaFoldDB" id="A0A1I6L8F2"/>
<dbReference type="Proteomes" id="UP000199062">
    <property type="component" value="Unassembled WGS sequence"/>
</dbReference>
<accession>A0A1I6L8F2</accession>
<organism evidence="1 2">
    <name type="scientific">Halomicrobium zhouii</name>
    <dbReference type="NCBI Taxonomy" id="767519"/>
    <lineage>
        <taxon>Archaea</taxon>
        <taxon>Methanobacteriati</taxon>
        <taxon>Methanobacteriota</taxon>
        <taxon>Stenosarchaea group</taxon>
        <taxon>Halobacteria</taxon>
        <taxon>Halobacteriales</taxon>
        <taxon>Haloarculaceae</taxon>
        <taxon>Halomicrobium</taxon>
    </lineage>
</organism>
<dbReference type="EMBL" id="FOZK01000002">
    <property type="protein sequence ID" value="SFR99783.1"/>
    <property type="molecule type" value="Genomic_DNA"/>
</dbReference>
<dbReference type="RefSeq" id="WP_089816634.1">
    <property type="nucleotide sequence ID" value="NZ_FOZK01000002.1"/>
</dbReference>
<name>A0A1I6L8F2_9EURY</name>
<evidence type="ECO:0000313" key="2">
    <source>
        <dbReference type="Proteomes" id="UP000199062"/>
    </source>
</evidence>
<gene>
    <name evidence="1" type="ORF">SAMN05216559_2260</name>
</gene>
<keyword evidence="2" id="KW-1185">Reference proteome</keyword>
<protein>
    <submittedName>
        <fullName evidence="1">Uncharacterized protein</fullName>
    </submittedName>
</protein>
<reference evidence="1 2" key="1">
    <citation type="submission" date="2016-10" db="EMBL/GenBank/DDBJ databases">
        <authorList>
            <person name="de Groot N.N."/>
        </authorList>
    </citation>
    <scope>NUCLEOTIDE SEQUENCE [LARGE SCALE GENOMIC DNA]</scope>
    <source>
        <strain evidence="1 2">CGMCC 1.10457</strain>
    </source>
</reference>